<dbReference type="Pfam" id="PF03009">
    <property type="entry name" value="GDPD"/>
    <property type="match status" value="1"/>
</dbReference>
<dbReference type="PANTHER" id="PTHR43805">
    <property type="entry name" value="GLYCEROPHOSPHORYL DIESTER PHOSPHODIESTERASE"/>
    <property type="match status" value="1"/>
</dbReference>
<accession>A0A1Y2B2S2</accession>
<dbReference type="STRING" id="71784.A0A1Y2B2S2"/>
<dbReference type="InParanoid" id="A0A1Y2B2S2"/>
<dbReference type="PROSITE" id="PS51704">
    <property type="entry name" value="GP_PDE"/>
    <property type="match status" value="1"/>
</dbReference>
<dbReference type="CDD" id="cd08570">
    <property type="entry name" value="GDPD_YPL206cp_fungi"/>
    <property type="match status" value="1"/>
</dbReference>
<sequence length="362" mass="41303">MSASNLHTPALSASNTADPSPESFTVVSPAASELELEPTFPNDAQFKVIPRIPECWGHRGASASYPENTRASFIEACNAGADGIETDIHITSDNVLVMFHDPNLERTTNGKGKIDHQPWNGVLEHVRTLEEPHQPIPRFTEVLDILMMPENKNVKLNLDCKVENPPAKLFTLVKRAIETYPGWQSRLAPRIILGIWHPKFLAPAQEILPYLPRFAISMSLEETRKYFWKHVHGFSILFQALASPEGARFRDECRAAHKDLCSWTVNGREEMLDCVRWGIRCIISDKPEQWREIRRQILKDPEVLKPSIATHVLPWLSKKYYRFDYERLASEETEYLEREGGRFADVVVPEIEMRIAKPGDAL</sequence>
<dbReference type="OrthoDB" id="1058301at2759"/>
<name>A0A1Y2B2S2_9TREE</name>
<feature type="region of interest" description="Disordered" evidence="1">
    <location>
        <begin position="1"/>
        <end position="24"/>
    </location>
</feature>
<dbReference type="GO" id="GO:0008081">
    <property type="term" value="F:phosphoric diester hydrolase activity"/>
    <property type="evidence" value="ECO:0007669"/>
    <property type="project" value="InterPro"/>
</dbReference>
<dbReference type="InterPro" id="IPR017946">
    <property type="entry name" value="PLC-like_Pdiesterase_TIM-brl"/>
</dbReference>
<feature type="domain" description="GP-PDE" evidence="2">
    <location>
        <begin position="53"/>
        <end position="294"/>
    </location>
</feature>
<evidence type="ECO:0000259" key="2">
    <source>
        <dbReference type="PROSITE" id="PS51704"/>
    </source>
</evidence>
<keyword evidence="4" id="KW-1185">Reference proteome</keyword>
<dbReference type="EMBL" id="MCFC01000027">
    <property type="protein sequence ID" value="ORY29122.1"/>
    <property type="molecule type" value="Genomic_DNA"/>
</dbReference>
<reference evidence="3 4" key="1">
    <citation type="submission" date="2016-07" db="EMBL/GenBank/DDBJ databases">
        <title>Pervasive Adenine N6-methylation of Active Genes in Fungi.</title>
        <authorList>
            <consortium name="DOE Joint Genome Institute"/>
            <person name="Mondo S.J."/>
            <person name="Dannebaum R.O."/>
            <person name="Kuo R.C."/>
            <person name="Labutti K."/>
            <person name="Haridas S."/>
            <person name="Kuo A."/>
            <person name="Salamov A."/>
            <person name="Ahrendt S.R."/>
            <person name="Lipzen A."/>
            <person name="Sullivan W."/>
            <person name="Andreopoulos W.B."/>
            <person name="Clum A."/>
            <person name="Lindquist E."/>
            <person name="Daum C."/>
            <person name="Ramamoorthy G.K."/>
            <person name="Gryganskyi A."/>
            <person name="Culley D."/>
            <person name="Magnuson J.K."/>
            <person name="James T.Y."/>
            <person name="O'Malley M.A."/>
            <person name="Stajich J.E."/>
            <person name="Spatafora J.W."/>
            <person name="Visel A."/>
            <person name="Grigoriev I.V."/>
        </authorList>
    </citation>
    <scope>NUCLEOTIDE SEQUENCE [LARGE SCALE GENOMIC DNA]</scope>
    <source>
        <strain evidence="3 4">68-887.2</strain>
    </source>
</reference>
<dbReference type="PANTHER" id="PTHR43805:SF1">
    <property type="entry name" value="GP-PDE DOMAIN-CONTAINING PROTEIN"/>
    <property type="match status" value="1"/>
</dbReference>
<evidence type="ECO:0000313" key="3">
    <source>
        <dbReference type="EMBL" id="ORY29122.1"/>
    </source>
</evidence>
<dbReference type="FunCoup" id="A0A1Y2B2S2">
    <property type="interactions" value="79"/>
</dbReference>
<evidence type="ECO:0000313" key="4">
    <source>
        <dbReference type="Proteomes" id="UP000193986"/>
    </source>
</evidence>
<proteinExistence type="predicted"/>
<dbReference type="SUPFAM" id="SSF51695">
    <property type="entry name" value="PLC-like phosphodiesterases"/>
    <property type="match status" value="1"/>
</dbReference>
<organism evidence="3 4">
    <name type="scientific">Naematelia encephala</name>
    <dbReference type="NCBI Taxonomy" id="71784"/>
    <lineage>
        <taxon>Eukaryota</taxon>
        <taxon>Fungi</taxon>
        <taxon>Dikarya</taxon>
        <taxon>Basidiomycota</taxon>
        <taxon>Agaricomycotina</taxon>
        <taxon>Tremellomycetes</taxon>
        <taxon>Tremellales</taxon>
        <taxon>Naemateliaceae</taxon>
        <taxon>Naematelia</taxon>
    </lineage>
</organism>
<dbReference type="InterPro" id="IPR030395">
    <property type="entry name" value="GP_PDE_dom"/>
</dbReference>
<protein>
    <submittedName>
        <fullName evidence="3">PLC-like phosphodiesterase</fullName>
    </submittedName>
</protein>
<dbReference type="AlphaFoldDB" id="A0A1Y2B2S2"/>
<gene>
    <name evidence="3" type="ORF">BCR39DRAFT_177308</name>
</gene>
<comment type="caution">
    <text evidence="3">The sequence shown here is derived from an EMBL/GenBank/DDBJ whole genome shotgun (WGS) entry which is preliminary data.</text>
</comment>
<dbReference type="Gene3D" id="3.20.20.190">
    <property type="entry name" value="Phosphatidylinositol (PI) phosphodiesterase"/>
    <property type="match status" value="1"/>
</dbReference>
<dbReference type="Proteomes" id="UP000193986">
    <property type="component" value="Unassembled WGS sequence"/>
</dbReference>
<dbReference type="GO" id="GO:0006629">
    <property type="term" value="P:lipid metabolic process"/>
    <property type="evidence" value="ECO:0007669"/>
    <property type="project" value="InterPro"/>
</dbReference>
<evidence type="ECO:0000256" key="1">
    <source>
        <dbReference type="SAM" id="MobiDB-lite"/>
    </source>
</evidence>